<gene>
    <name evidence="5" type="ORF">ABIE37_000455</name>
</gene>
<evidence type="ECO:0000313" key="6">
    <source>
        <dbReference type="Proteomes" id="UP001549307"/>
    </source>
</evidence>
<feature type="domain" description="Carboxyltransferase" evidence="4">
    <location>
        <begin position="9"/>
        <end position="204"/>
    </location>
</feature>
<dbReference type="InterPro" id="IPR029000">
    <property type="entry name" value="Cyclophilin-like_dom_sf"/>
</dbReference>
<reference evidence="5 6" key="1">
    <citation type="submission" date="2024-06" db="EMBL/GenBank/DDBJ databases">
        <title>Sorghum-associated microbial communities from plants grown in Nebraska, USA.</title>
        <authorList>
            <person name="Schachtman D."/>
        </authorList>
    </citation>
    <scope>NUCLEOTIDE SEQUENCE [LARGE SCALE GENOMIC DNA]</scope>
    <source>
        <strain evidence="5 6">3552</strain>
    </source>
</reference>
<protein>
    <submittedName>
        <fullName evidence="5">Allophanate hydrolase subunit 1</fullName>
    </submittedName>
</protein>
<organism evidence="5 6">
    <name type="scientific">Arthrobacter bambusae</name>
    <dbReference type="NCBI Taxonomy" id="1338426"/>
    <lineage>
        <taxon>Bacteria</taxon>
        <taxon>Bacillati</taxon>
        <taxon>Actinomycetota</taxon>
        <taxon>Actinomycetes</taxon>
        <taxon>Micrococcales</taxon>
        <taxon>Micrococcaceae</taxon>
        <taxon>Arthrobacter</taxon>
    </lineage>
</organism>
<evidence type="ECO:0000256" key="1">
    <source>
        <dbReference type="ARBA" id="ARBA00022741"/>
    </source>
</evidence>
<proteinExistence type="predicted"/>
<keyword evidence="1" id="KW-0547">Nucleotide-binding</keyword>
<name>A0ABV2P1R2_9MICC</name>
<dbReference type="SUPFAM" id="SSF50891">
    <property type="entry name" value="Cyclophilin-like"/>
    <property type="match status" value="1"/>
</dbReference>
<sequence length="226" mass="24082">MSLQDLAFIACEPGKLLVEILAPAVPGPYVEAFMEAVQSLESVAINGFKKMKDGVLLDYDERSIGAKDLEAFLAAAYSTVTYDHGEHRPSTHILPITFGGPAGPDLAVAGVLLGTSESTLIRRICRSRHTVRMFSEPGASALLELPWSDSGLQTLQASRSKRAVPPGSLTLSGAGLTIASRAAYSDELIIGRVTERSVGTAALLRMGDHIWLRKRLGSPPGLTSVR</sequence>
<dbReference type="Pfam" id="PF02682">
    <property type="entry name" value="CT_C_D"/>
    <property type="match status" value="1"/>
</dbReference>
<dbReference type="SMART" id="SM00796">
    <property type="entry name" value="AHS1"/>
    <property type="match status" value="1"/>
</dbReference>
<accession>A0ABV2P1R2</accession>
<dbReference type="EMBL" id="JBEPSN010000001">
    <property type="protein sequence ID" value="MET4538700.1"/>
    <property type="molecule type" value="Genomic_DNA"/>
</dbReference>
<evidence type="ECO:0000313" key="5">
    <source>
        <dbReference type="EMBL" id="MET4538700.1"/>
    </source>
</evidence>
<dbReference type="InterPro" id="IPR003833">
    <property type="entry name" value="CT_C_D"/>
</dbReference>
<evidence type="ECO:0000256" key="2">
    <source>
        <dbReference type="ARBA" id="ARBA00022801"/>
    </source>
</evidence>
<evidence type="ECO:0000256" key="3">
    <source>
        <dbReference type="ARBA" id="ARBA00022840"/>
    </source>
</evidence>
<keyword evidence="2 5" id="KW-0378">Hydrolase</keyword>
<comment type="caution">
    <text evidence="5">The sequence shown here is derived from an EMBL/GenBank/DDBJ whole genome shotgun (WGS) entry which is preliminary data.</text>
</comment>
<dbReference type="Gene3D" id="2.40.100.10">
    <property type="entry name" value="Cyclophilin-like"/>
    <property type="match status" value="1"/>
</dbReference>
<evidence type="ECO:0000259" key="4">
    <source>
        <dbReference type="SMART" id="SM00796"/>
    </source>
</evidence>
<dbReference type="GO" id="GO:0016787">
    <property type="term" value="F:hydrolase activity"/>
    <property type="evidence" value="ECO:0007669"/>
    <property type="project" value="UniProtKB-KW"/>
</dbReference>
<keyword evidence="6" id="KW-1185">Reference proteome</keyword>
<keyword evidence="3" id="KW-0067">ATP-binding</keyword>
<dbReference type="Proteomes" id="UP001549307">
    <property type="component" value="Unassembled WGS sequence"/>
</dbReference>